<dbReference type="EMBL" id="SDOZ01000002">
    <property type="protein sequence ID" value="RXZ62436.1"/>
    <property type="molecule type" value="Genomic_DNA"/>
</dbReference>
<dbReference type="GO" id="GO:0050897">
    <property type="term" value="F:cobalt ion binding"/>
    <property type="evidence" value="ECO:0007669"/>
    <property type="project" value="TreeGrafter"/>
</dbReference>
<dbReference type="PANTHER" id="PTHR38430:SF1">
    <property type="entry name" value="PROTEIN-ARGININE KINASE ACTIVATOR PROTEIN"/>
    <property type="match status" value="1"/>
</dbReference>
<accession>A0A4V1QVF1</accession>
<protein>
    <recommendedName>
        <fullName evidence="3">UVR domain-containing protein</fullName>
    </recommendedName>
</protein>
<dbReference type="GO" id="GO:1990169">
    <property type="term" value="P:stress response to copper ion"/>
    <property type="evidence" value="ECO:0007669"/>
    <property type="project" value="TreeGrafter"/>
</dbReference>
<evidence type="ECO:0000313" key="1">
    <source>
        <dbReference type="EMBL" id="RXZ62436.1"/>
    </source>
</evidence>
<proteinExistence type="predicted"/>
<dbReference type="InterPro" id="IPR025542">
    <property type="entry name" value="YacH"/>
</dbReference>
<keyword evidence="2" id="KW-1185">Reference proteome</keyword>
<name>A0A4V1QVF1_9FIRM</name>
<dbReference type="GO" id="GO:0008270">
    <property type="term" value="F:zinc ion binding"/>
    <property type="evidence" value="ECO:0007669"/>
    <property type="project" value="TreeGrafter"/>
</dbReference>
<dbReference type="GO" id="GO:1990170">
    <property type="term" value="P:stress response to cadmium ion"/>
    <property type="evidence" value="ECO:0007669"/>
    <property type="project" value="TreeGrafter"/>
</dbReference>
<sequence>MLCNQCKQRQAAHCIKKDTEAGVEEMFLCEECYARAQEDPVFGPDLFASFFTKDISEESRCCENCGTTLAEYSKTGILGCEKCYEAFREELMPAIRKIHGKTTHKGKHPSGESTYYELLEEQRLLRAELERALKEKRMKDADRINKDIRAINKIIYRGDFGGSDD</sequence>
<dbReference type="RefSeq" id="WP_129226194.1">
    <property type="nucleotide sequence ID" value="NZ_SDOZ01000002.1"/>
</dbReference>
<dbReference type="GO" id="GO:0046870">
    <property type="term" value="F:cadmium ion binding"/>
    <property type="evidence" value="ECO:0007669"/>
    <property type="project" value="TreeGrafter"/>
</dbReference>
<reference evidence="1 2" key="1">
    <citation type="journal article" date="2019" name="Gut">
        <title>Antibiotics-induced monodominance of a novel gut bacterial order.</title>
        <authorList>
            <person name="Hildebrand F."/>
            <person name="Moitinho-Silva L."/>
            <person name="Blasche S."/>
            <person name="Jahn M.T."/>
            <person name="Gossmann T.I."/>
            <person name="Heuerta-Cepas J."/>
            <person name="Hercog R."/>
            <person name="Luetge M."/>
            <person name="Bahram M."/>
            <person name="Pryszlak A."/>
            <person name="Alves R.J."/>
            <person name="Waszak S.M."/>
            <person name="Zhu A."/>
            <person name="Ye L."/>
            <person name="Costea P.I."/>
            <person name="Aalvink S."/>
            <person name="Belzer C."/>
            <person name="Forslund S.K."/>
            <person name="Sunagawa S."/>
            <person name="Hentschel U."/>
            <person name="Merten C."/>
            <person name="Patil K.R."/>
            <person name="Benes V."/>
            <person name="Bork P."/>
        </authorList>
    </citation>
    <scope>NUCLEOTIDE SEQUENCE [LARGE SCALE GENOMIC DNA]</scope>
    <source>
        <strain evidence="1 2">HDS1380</strain>
    </source>
</reference>
<dbReference type="GO" id="GO:0005507">
    <property type="term" value="F:copper ion binding"/>
    <property type="evidence" value="ECO:0007669"/>
    <property type="project" value="TreeGrafter"/>
</dbReference>
<dbReference type="OrthoDB" id="9788704at2"/>
<organism evidence="1 2">
    <name type="scientific">Candidatus Borkfalkia ceftriaxoniphila</name>
    <dbReference type="NCBI Taxonomy" id="2508949"/>
    <lineage>
        <taxon>Bacteria</taxon>
        <taxon>Bacillati</taxon>
        <taxon>Bacillota</taxon>
        <taxon>Clostridia</taxon>
        <taxon>Christensenellales</taxon>
        <taxon>Christensenellaceae</taxon>
        <taxon>Candidatus Borkfalkia</taxon>
    </lineage>
</organism>
<gene>
    <name evidence="1" type="ORF">ESZ91_08590</name>
</gene>
<evidence type="ECO:0008006" key="3">
    <source>
        <dbReference type="Google" id="ProtNLM"/>
    </source>
</evidence>
<dbReference type="PIRSF" id="PIRSF015034">
    <property type="entry name" value="YacH"/>
    <property type="match status" value="1"/>
</dbReference>
<evidence type="ECO:0000313" key="2">
    <source>
        <dbReference type="Proteomes" id="UP000291269"/>
    </source>
</evidence>
<dbReference type="Proteomes" id="UP000291269">
    <property type="component" value="Unassembled WGS sequence"/>
</dbReference>
<dbReference type="PANTHER" id="PTHR38430">
    <property type="entry name" value="PROTEIN-ARGININE KINASE ACTIVATOR PROTEIN"/>
    <property type="match status" value="1"/>
</dbReference>
<comment type="caution">
    <text evidence="1">The sequence shown here is derived from an EMBL/GenBank/DDBJ whole genome shotgun (WGS) entry which is preliminary data.</text>
</comment>
<dbReference type="AlphaFoldDB" id="A0A4V1QVF1"/>